<organism evidence="2">
    <name type="scientific">Anthurium amnicola</name>
    <dbReference type="NCBI Taxonomy" id="1678845"/>
    <lineage>
        <taxon>Eukaryota</taxon>
        <taxon>Viridiplantae</taxon>
        <taxon>Streptophyta</taxon>
        <taxon>Embryophyta</taxon>
        <taxon>Tracheophyta</taxon>
        <taxon>Spermatophyta</taxon>
        <taxon>Magnoliopsida</taxon>
        <taxon>Liliopsida</taxon>
        <taxon>Araceae</taxon>
        <taxon>Pothoideae</taxon>
        <taxon>Potheae</taxon>
        <taxon>Anthurium</taxon>
    </lineage>
</organism>
<keyword evidence="2" id="KW-0413">Isomerase</keyword>
<evidence type="ECO:0000313" key="2">
    <source>
        <dbReference type="EMBL" id="JAT52332.1"/>
    </source>
</evidence>
<proteinExistence type="predicted"/>
<feature type="region of interest" description="Disordered" evidence="1">
    <location>
        <begin position="122"/>
        <end position="141"/>
    </location>
</feature>
<dbReference type="EMBL" id="GDJX01015604">
    <property type="protein sequence ID" value="JAT52332.1"/>
    <property type="molecule type" value="Transcribed_RNA"/>
</dbReference>
<reference evidence="2" key="1">
    <citation type="submission" date="2015-07" db="EMBL/GenBank/DDBJ databases">
        <title>Transcriptome Assembly of Anthurium amnicola.</title>
        <authorList>
            <person name="Suzuki J."/>
        </authorList>
    </citation>
    <scope>NUCLEOTIDE SEQUENCE</scope>
</reference>
<gene>
    <name evidence="2" type="primary">pgi_10</name>
    <name evidence="2" type="ORF">g.28254</name>
</gene>
<accession>A0A1D1YCG5</accession>
<feature type="non-terminal residue" evidence="2">
    <location>
        <position position="1"/>
    </location>
</feature>
<sequence length="192" mass="19411">AAAAAAPLPTAPYHPSHMSATALLQKAAQMGSTMSRPTNRGQMAAHTRSVGAGAGGVAAVAASGFGLDLSTHQEVGGFDQGTTTDPALVQRMMMGSFGCDGSFEHALGGLWDFSREANSNGVDSLAGPDDAGGRGGAAAAATVDGGTDRLSTRDFLGLRALSHTDILSMAGLEPCMSSTSYEQPQTKKPWNG</sequence>
<name>A0A1D1YCG5_9ARAE</name>
<protein>
    <submittedName>
        <fullName evidence="2">Glucose-6-phosphate isomerase</fullName>
    </submittedName>
</protein>
<dbReference type="GO" id="GO:0016853">
    <property type="term" value="F:isomerase activity"/>
    <property type="evidence" value="ECO:0007669"/>
    <property type="project" value="UniProtKB-KW"/>
</dbReference>
<dbReference type="AlphaFoldDB" id="A0A1D1YCG5"/>
<evidence type="ECO:0000256" key="1">
    <source>
        <dbReference type="SAM" id="MobiDB-lite"/>
    </source>
</evidence>